<dbReference type="SFLD" id="SFLDG01129">
    <property type="entry name" value="C1.5:_HAD__Beta-PGM__Phosphata"/>
    <property type="match status" value="1"/>
</dbReference>
<accession>A0ABS5PPF5</accession>
<feature type="binding site" evidence="2">
    <location>
        <position position="13"/>
    </location>
    <ligand>
        <name>Mg(2+)</name>
        <dbReference type="ChEBI" id="CHEBI:18420"/>
    </ligand>
</feature>
<keyword evidence="1 2" id="KW-0704">Schiff base</keyword>
<dbReference type="InterPro" id="IPR006439">
    <property type="entry name" value="HAD-SF_hydro_IA"/>
</dbReference>
<dbReference type="HAMAP" id="MF_01375">
    <property type="entry name" value="PhnX"/>
    <property type="match status" value="1"/>
</dbReference>
<comment type="function">
    <text evidence="2">Involved in phosphonate degradation.</text>
</comment>
<evidence type="ECO:0000313" key="3">
    <source>
        <dbReference type="EMBL" id="MBS7526938.1"/>
    </source>
</evidence>
<feature type="active site" description="Schiff-base intermediate with substrate" evidence="2">
    <location>
        <position position="54"/>
    </location>
</feature>
<comment type="caution">
    <text evidence="3">The sequence shown here is derived from an EMBL/GenBank/DDBJ whole genome shotgun (WGS) entry which is preliminary data.</text>
</comment>
<dbReference type="EMBL" id="JAHBCL010000014">
    <property type="protein sequence ID" value="MBS7526938.1"/>
    <property type="molecule type" value="Genomic_DNA"/>
</dbReference>
<dbReference type="EC" id="3.11.1.1" evidence="2"/>
<comment type="subunit">
    <text evidence="2">Homodimer.</text>
</comment>
<feature type="active site" description="Nucleophile" evidence="2">
    <location>
        <position position="13"/>
    </location>
</feature>
<organism evidence="3 4">
    <name type="scientific">Fusibacter paucivorans</name>
    <dbReference type="NCBI Taxonomy" id="76009"/>
    <lineage>
        <taxon>Bacteria</taxon>
        <taxon>Bacillati</taxon>
        <taxon>Bacillota</taxon>
        <taxon>Clostridia</taxon>
        <taxon>Eubacteriales</taxon>
        <taxon>Eubacteriales Family XII. Incertae Sedis</taxon>
        <taxon>Fusibacter</taxon>
    </lineage>
</organism>
<sequence>MKKKTSVTAVIFDWAGTMVDFGCMAPVEALIKVFGEVDIELTDEIARRYMGMSKKEHIRKTLQLPEIESRWIERHDRVPGNEDVASLYNRFEQVIFDYLEDYATPVPGITSLIDQLRQKGIAIGSTTGYTKEMADTVKKAAETKGLHVDCCVTPDSVPAGRPSPWMCGLVAMKLDVYPPNAIVKIGDTVSDILEGKNAGMWSVGVIKGGSELGLTIDQIERLSDHELYLKTEAVRQKFLAAGADYVIDSIDQAGSVVEVIDKRLSLNEEGLR</sequence>
<dbReference type="Gene3D" id="1.10.150.240">
    <property type="entry name" value="Putative phosphatase, domain 2"/>
    <property type="match status" value="1"/>
</dbReference>
<dbReference type="PANTHER" id="PTHR43434">
    <property type="entry name" value="PHOSPHOGLYCOLATE PHOSPHATASE"/>
    <property type="match status" value="1"/>
</dbReference>
<feature type="binding site" evidence="2">
    <location>
        <position position="15"/>
    </location>
    <ligand>
        <name>Mg(2+)</name>
        <dbReference type="ChEBI" id="CHEBI:18420"/>
    </ligand>
</feature>
<name>A0ABS5PPF5_9FIRM</name>
<keyword evidence="4" id="KW-1185">Reference proteome</keyword>
<comment type="catalytic activity">
    <reaction evidence="2">
        <text>phosphonoacetaldehyde + H2O = acetaldehyde + phosphate + H(+)</text>
        <dbReference type="Rhea" id="RHEA:18905"/>
        <dbReference type="ChEBI" id="CHEBI:15343"/>
        <dbReference type="ChEBI" id="CHEBI:15377"/>
        <dbReference type="ChEBI" id="CHEBI:15378"/>
        <dbReference type="ChEBI" id="CHEBI:43474"/>
        <dbReference type="ChEBI" id="CHEBI:58383"/>
        <dbReference type="EC" id="3.11.1.1"/>
    </reaction>
</comment>
<dbReference type="NCBIfam" id="TIGR01422">
    <property type="entry name" value="phosphonatase"/>
    <property type="match status" value="1"/>
</dbReference>
<keyword evidence="2 3" id="KW-0378">Hydrolase</keyword>
<dbReference type="InterPro" id="IPR023198">
    <property type="entry name" value="PGP-like_dom2"/>
</dbReference>
<dbReference type="InterPro" id="IPR023214">
    <property type="entry name" value="HAD_sf"/>
</dbReference>
<evidence type="ECO:0000256" key="1">
    <source>
        <dbReference type="ARBA" id="ARBA00023270"/>
    </source>
</evidence>
<dbReference type="InterPro" id="IPR006323">
    <property type="entry name" value="Phosphonoacetald_hydro"/>
</dbReference>
<dbReference type="Proteomes" id="UP000746471">
    <property type="component" value="Unassembled WGS sequence"/>
</dbReference>
<dbReference type="SFLD" id="SFLDS00003">
    <property type="entry name" value="Haloacid_Dehalogenase"/>
    <property type="match status" value="1"/>
</dbReference>
<dbReference type="PANTHER" id="PTHR43434:SF19">
    <property type="entry name" value="PHOSPHONOACETALDEHYDE HYDROLASE"/>
    <property type="match status" value="1"/>
</dbReference>
<keyword evidence="2" id="KW-0460">Magnesium</keyword>
<evidence type="ECO:0000256" key="2">
    <source>
        <dbReference type="HAMAP-Rule" id="MF_01375"/>
    </source>
</evidence>
<dbReference type="Gene3D" id="3.40.50.1000">
    <property type="entry name" value="HAD superfamily/HAD-like"/>
    <property type="match status" value="1"/>
</dbReference>
<evidence type="ECO:0000313" key="4">
    <source>
        <dbReference type="Proteomes" id="UP000746471"/>
    </source>
</evidence>
<feature type="binding site" evidence="2">
    <location>
        <position position="187"/>
    </location>
    <ligand>
        <name>Mg(2+)</name>
        <dbReference type="ChEBI" id="CHEBI:18420"/>
    </ligand>
</feature>
<keyword evidence="2" id="KW-0479">Metal-binding</keyword>
<dbReference type="NCBIfam" id="TIGR01509">
    <property type="entry name" value="HAD-SF-IA-v3"/>
    <property type="match status" value="1"/>
</dbReference>
<dbReference type="SFLD" id="SFLDG01135">
    <property type="entry name" value="C1.5.6:_HAD__Beta-PGM__Phospha"/>
    <property type="match status" value="1"/>
</dbReference>
<dbReference type="InterPro" id="IPR036412">
    <property type="entry name" value="HAD-like_sf"/>
</dbReference>
<comment type="similarity">
    <text evidence="2">Belongs to the HAD-like hydrolase superfamily. PhnX family.</text>
</comment>
<dbReference type="GO" id="GO:0050194">
    <property type="term" value="F:phosphonoacetaldehyde hydrolase activity"/>
    <property type="evidence" value="ECO:0007669"/>
    <property type="project" value="UniProtKB-EC"/>
</dbReference>
<dbReference type="Pfam" id="PF00702">
    <property type="entry name" value="Hydrolase"/>
    <property type="match status" value="1"/>
</dbReference>
<dbReference type="SUPFAM" id="SSF56784">
    <property type="entry name" value="HAD-like"/>
    <property type="match status" value="1"/>
</dbReference>
<dbReference type="InterPro" id="IPR050155">
    <property type="entry name" value="HAD-like_hydrolase_sf"/>
</dbReference>
<protein>
    <recommendedName>
        <fullName evidence="2">Phosphonoacetaldehyde hydrolase</fullName>
        <shortName evidence="2">Phosphonatase</shortName>
        <ecNumber evidence="2">3.11.1.1</ecNumber>
    </recommendedName>
    <alternativeName>
        <fullName evidence="2">Phosphonoacetaldehyde phosphonohydrolase</fullName>
    </alternativeName>
</protein>
<gene>
    <name evidence="2" type="primary">phnX</name>
    <name evidence="3" type="ORF">KHM83_09630</name>
</gene>
<dbReference type="RefSeq" id="WP_213236797.1">
    <property type="nucleotide sequence ID" value="NZ_JAHBCL010000014.1"/>
</dbReference>
<reference evidence="3 4" key="1">
    <citation type="submission" date="2021-05" db="EMBL/GenBank/DDBJ databases">
        <title>Fusibacter ferrireducens sp. nov., an anaerobic, sulfur- and Fe-reducing bacterium isolated from the mangrove sediment.</title>
        <authorList>
            <person name="Qiu D."/>
        </authorList>
    </citation>
    <scope>NUCLEOTIDE SEQUENCE [LARGE SCALE GENOMIC DNA]</scope>
    <source>
        <strain evidence="3 4">DSM 12116</strain>
    </source>
</reference>
<proteinExistence type="inferred from homology"/>
<comment type="cofactor">
    <cofactor evidence="2">
        <name>Mg(2+)</name>
        <dbReference type="ChEBI" id="CHEBI:18420"/>
    </cofactor>
    <text evidence="2">Binds 1 Mg(2+) ion per subunit.</text>
</comment>